<reference evidence="1" key="1">
    <citation type="submission" date="2012-04" db="EMBL/GenBank/DDBJ databases">
        <title>Finished genome of Dactylococcopsis salina PCC 8305.</title>
        <authorList>
            <consortium name="US DOE Joint Genome Institute"/>
            <person name="Gugger M."/>
            <person name="Coursin T."/>
            <person name="Rippka R."/>
            <person name="Tandeau De Marsac N."/>
            <person name="Huntemann M."/>
            <person name="Wei C.-L."/>
            <person name="Han J."/>
            <person name="Detter J.C."/>
            <person name="Han C."/>
            <person name="Tapia R."/>
            <person name="Daligault H."/>
            <person name="Chen A."/>
            <person name="Krypides N."/>
            <person name="Mavromatis K."/>
            <person name="Markowitz V."/>
            <person name="Szeto E."/>
            <person name="Ivanova N."/>
            <person name="Ovchinnikova G."/>
            <person name="Pagani I."/>
            <person name="Pati A."/>
            <person name="Goodwin L."/>
            <person name="Peters L."/>
            <person name="Pitluck S."/>
            <person name="Woyke T."/>
            <person name="Kerfeld C."/>
        </authorList>
    </citation>
    <scope>NUCLEOTIDE SEQUENCE [LARGE SCALE GENOMIC DNA]</scope>
    <source>
        <strain evidence="1">PCC 8305</strain>
    </source>
</reference>
<dbReference type="EMBL" id="CP003944">
    <property type="protein sequence ID" value="AFZ51095.1"/>
    <property type="molecule type" value="Genomic_DNA"/>
</dbReference>
<accession>K9YXN1</accession>
<dbReference type="OrthoDB" id="572662at2"/>
<gene>
    <name evidence="1" type="ORF">Dacsa_2504</name>
</gene>
<evidence type="ECO:0000313" key="2">
    <source>
        <dbReference type="Proteomes" id="UP000010482"/>
    </source>
</evidence>
<sequence>MIRELKGALSLTVTLTFLVSGCAETKTNQCREIISIANGTVKEAKQLTNDRKSTDLEATLLAADTMELAAEEMASLEITDEQLQAYQKEFAIMYRETATATRSFVRAYENKDKTNLKQAQKAIKEATAPEEELVTKINQYCLE</sequence>
<dbReference type="KEGG" id="dsl:Dacsa_2504"/>
<keyword evidence="2" id="KW-1185">Reference proteome</keyword>
<dbReference type="STRING" id="13035.Dacsa_2504"/>
<protein>
    <submittedName>
        <fullName evidence="1">Uncharacterized protein</fullName>
    </submittedName>
</protein>
<dbReference type="PROSITE" id="PS51257">
    <property type="entry name" value="PROKAR_LIPOPROTEIN"/>
    <property type="match status" value="1"/>
</dbReference>
<dbReference type="Proteomes" id="UP000010482">
    <property type="component" value="Chromosome"/>
</dbReference>
<name>K9YXN1_DACS8</name>
<dbReference type="eggNOG" id="ENOG5032S1I">
    <property type="taxonomic scope" value="Bacteria"/>
</dbReference>
<evidence type="ECO:0000313" key="1">
    <source>
        <dbReference type="EMBL" id="AFZ51095.1"/>
    </source>
</evidence>
<proteinExistence type="predicted"/>
<organism evidence="1 2">
    <name type="scientific">Dactylococcopsis salina (strain PCC 8305)</name>
    <name type="common">Myxobactron salinum</name>
    <dbReference type="NCBI Taxonomy" id="13035"/>
    <lineage>
        <taxon>Bacteria</taxon>
        <taxon>Bacillati</taxon>
        <taxon>Cyanobacteriota</taxon>
        <taxon>Cyanophyceae</taxon>
        <taxon>Nodosilineales</taxon>
        <taxon>Cymatolegaceae</taxon>
        <taxon>Dactylococcopsis</taxon>
    </lineage>
</organism>
<dbReference type="AlphaFoldDB" id="K9YXN1"/>
<dbReference type="HOGENOM" id="CLU_140872_0_0_3"/>
<dbReference type="RefSeq" id="WP_015230085.1">
    <property type="nucleotide sequence ID" value="NC_019780.1"/>
</dbReference>